<feature type="transmembrane region" description="Helical" evidence="1">
    <location>
        <begin position="274"/>
        <end position="295"/>
    </location>
</feature>
<feature type="transmembrane region" description="Helical" evidence="1">
    <location>
        <begin position="169"/>
        <end position="192"/>
    </location>
</feature>
<dbReference type="Gene3D" id="3.90.550.10">
    <property type="entry name" value="Spore Coat Polysaccharide Biosynthesis Protein SpsA, Chain A"/>
    <property type="match status" value="1"/>
</dbReference>
<feature type="transmembrane region" description="Helical" evidence="1">
    <location>
        <begin position="333"/>
        <end position="352"/>
    </location>
</feature>
<accession>A0A7C7DBH4</accession>
<proteinExistence type="predicted"/>
<dbReference type="PANTHER" id="PTHR43646">
    <property type="entry name" value="GLYCOSYLTRANSFERASE"/>
    <property type="match status" value="1"/>
</dbReference>
<dbReference type="AlphaFoldDB" id="A0A7C7DBH4"/>
<sequence length="377" mass="42682">MNMFFFILAIINIVIWVYSVLMFVNYLRKKPIFHGGNCSDKEIIYPSLSVVVAACNEEESIRQSISQLIDQDYPNLEVIVVNDRSTDHTGDILKELKNEYPQLKVITITELPPNWLGKTHAVYQGAKEATGEWFLFTDADVMFSSGSLKKTLRYSLVNKIDHLSVNPNIIFKGFFFGGLISIFMFAISYIFMMSKSAGLGAFNLIKKSTYEGIGGYKAIAMDPIDDFALGKLVVRKGYNQCFGFSKGLISVRLYDNISAMIKGIEKNQFAGTNYSIIATIVACLLNFFMQVYPFLGIFFGPEWARILCGFSILTIAVYYNYSKRYLDVSLKQFLIHPISASLYLWAILNSMVKILSRGGLEWRGTFYSLAELKKHAL</sequence>
<evidence type="ECO:0000313" key="3">
    <source>
        <dbReference type="EMBL" id="HHY27800.1"/>
    </source>
</evidence>
<keyword evidence="1" id="KW-1133">Transmembrane helix</keyword>
<keyword evidence="3" id="KW-0808">Transferase</keyword>
<feature type="transmembrane region" description="Helical" evidence="1">
    <location>
        <begin position="6"/>
        <end position="27"/>
    </location>
</feature>
<dbReference type="SUPFAM" id="SSF53448">
    <property type="entry name" value="Nucleotide-diphospho-sugar transferases"/>
    <property type="match status" value="1"/>
</dbReference>
<reference evidence="3 4" key="1">
    <citation type="journal article" date="2020" name="Biotechnol. Biofuels">
        <title>New insights from the biogas microbiome by comprehensive genome-resolved metagenomics of nearly 1600 species originating from multiple anaerobic digesters.</title>
        <authorList>
            <person name="Campanaro S."/>
            <person name="Treu L."/>
            <person name="Rodriguez-R L.M."/>
            <person name="Kovalovszki A."/>
            <person name="Ziels R.M."/>
            <person name="Maus I."/>
            <person name="Zhu X."/>
            <person name="Kougias P.G."/>
            <person name="Basile A."/>
            <person name="Luo G."/>
            <person name="Schluter A."/>
            <person name="Konstantinidis K.T."/>
            <person name="Angelidaki I."/>
        </authorList>
    </citation>
    <scope>NUCLEOTIDE SEQUENCE [LARGE SCALE GENOMIC DNA]</scope>
    <source>
        <strain evidence="3">AS05jafATM_4</strain>
    </source>
</reference>
<dbReference type="InterPro" id="IPR001173">
    <property type="entry name" value="Glyco_trans_2-like"/>
</dbReference>
<feature type="domain" description="Glycosyltransferase 2-like" evidence="2">
    <location>
        <begin position="49"/>
        <end position="183"/>
    </location>
</feature>
<evidence type="ECO:0000256" key="1">
    <source>
        <dbReference type="SAM" id="Phobius"/>
    </source>
</evidence>
<protein>
    <submittedName>
        <fullName evidence="3">Glycosyltransferase</fullName>
    </submittedName>
</protein>
<evidence type="ECO:0000313" key="4">
    <source>
        <dbReference type="Proteomes" id="UP000553059"/>
    </source>
</evidence>
<dbReference type="GO" id="GO:0016740">
    <property type="term" value="F:transferase activity"/>
    <property type="evidence" value="ECO:0007669"/>
    <property type="project" value="UniProtKB-KW"/>
</dbReference>
<name>A0A7C7DBH4_9FIRM</name>
<organism evidence="3 4">
    <name type="scientific">Desulfitobacterium dehalogenans</name>
    <dbReference type="NCBI Taxonomy" id="36854"/>
    <lineage>
        <taxon>Bacteria</taxon>
        <taxon>Bacillati</taxon>
        <taxon>Bacillota</taxon>
        <taxon>Clostridia</taxon>
        <taxon>Eubacteriales</taxon>
        <taxon>Desulfitobacteriaceae</taxon>
        <taxon>Desulfitobacterium</taxon>
    </lineage>
</organism>
<dbReference type="EMBL" id="DUTF01000299">
    <property type="protein sequence ID" value="HHY27800.1"/>
    <property type="molecule type" value="Genomic_DNA"/>
</dbReference>
<gene>
    <name evidence="3" type="ORF">GX523_13845</name>
</gene>
<dbReference type="Proteomes" id="UP000553059">
    <property type="component" value="Unassembled WGS sequence"/>
</dbReference>
<dbReference type="Pfam" id="PF00535">
    <property type="entry name" value="Glycos_transf_2"/>
    <property type="match status" value="1"/>
</dbReference>
<comment type="caution">
    <text evidence="3">The sequence shown here is derived from an EMBL/GenBank/DDBJ whole genome shotgun (WGS) entry which is preliminary data.</text>
</comment>
<dbReference type="InterPro" id="IPR029044">
    <property type="entry name" value="Nucleotide-diphossugar_trans"/>
</dbReference>
<dbReference type="PANTHER" id="PTHR43646:SF3">
    <property type="entry name" value="SLR1566 PROTEIN"/>
    <property type="match status" value="1"/>
</dbReference>
<evidence type="ECO:0000259" key="2">
    <source>
        <dbReference type="Pfam" id="PF00535"/>
    </source>
</evidence>
<keyword evidence="1" id="KW-0472">Membrane</keyword>
<feature type="transmembrane region" description="Helical" evidence="1">
    <location>
        <begin position="302"/>
        <end position="321"/>
    </location>
</feature>
<keyword evidence="1" id="KW-0812">Transmembrane</keyword>